<proteinExistence type="inferred from homology"/>
<evidence type="ECO:0000313" key="5">
    <source>
        <dbReference type="Proteomes" id="UP000472971"/>
    </source>
</evidence>
<evidence type="ECO:0000256" key="1">
    <source>
        <dbReference type="ARBA" id="ARBA00009108"/>
    </source>
</evidence>
<evidence type="ECO:0000313" key="3">
    <source>
        <dbReference type="EMBL" id="MBA4537605.1"/>
    </source>
</evidence>
<gene>
    <name evidence="4" type="ORF">G4D64_10190</name>
    <name evidence="3" type="ORF">H1Z61_10795</name>
</gene>
<dbReference type="PANTHER" id="PTHR37313">
    <property type="entry name" value="UPF0749 PROTEIN RV1825"/>
    <property type="match status" value="1"/>
</dbReference>
<evidence type="ECO:0000256" key="2">
    <source>
        <dbReference type="SAM" id="Coils"/>
    </source>
</evidence>
<comment type="caution">
    <text evidence="4">The sequence shown here is derived from an EMBL/GenBank/DDBJ whole genome shotgun (WGS) entry which is preliminary data.</text>
</comment>
<name>A0A6B3VY46_9BACI</name>
<keyword evidence="2" id="KW-0175">Coiled coil</keyword>
<reference evidence="4 5" key="1">
    <citation type="submission" date="2020-02" db="EMBL/GenBank/DDBJ databases">
        <title>Bacillus aquiflavi sp. nov., isolated from yellow water of strong flavor Chinese baijiu in Yibin region of China.</title>
        <authorList>
            <person name="Xie J."/>
        </authorList>
    </citation>
    <scope>NUCLEOTIDE SEQUENCE [LARGE SCALE GENOMIC DNA]</scope>
    <source>
        <strain evidence="4 5">3H-10</strain>
    </source>
</reference>
<evidence type="ECO:0000313" key="4">
    <source>
        <dbReference type="EMBL" id="NEY81862.1"/>
    </source>
</evidence>
<dbReference type="AlphaFoldDB" id="A0A6B3VY46"/>
<dbReference type="PANTHER" id="PTHR37313:SF2">
    <property type="entry name" value="UPF0749 PROTEIN YLXX"/>
    <property type="match status" value="1"/>
</dbReference>
<dbReference type="InterPro" id="IPR010273">
    <property type="entry name" value="DUF881"/>
</dbReference>
<reference evidence="3 6" key="2">
    <citation type="submission" date="2020-07" db="EMBL/GenBank/DDBJ databases">
        <authorList>
            <person name="Feng H."/>
        </authorList>
    </citation>
    <scope>NUCLEOTIDE SEQUENCE [LARGE SCALE GENOMIC DNA]</scope>
    <source>
        <strain evidence="6">s-12</strain>
        <strain evidence="3">S-12</strain>
    </source>
</reference>
<dbReference type="Gene3D" id="3.30.70.1880">
    <property type="entry name" value="Protein of unknown function DUF881"/>
    <property type="match status" value="1"/>
</dbReference>
<dbReference type="Proteomes" id="UP000570010">
    <property type="component" value="Unassembled WGS sequence"/>
</dbReference>
<dbReference type="Proteomes" id="UP000472971">
    <property type="component" value="Unassembled WGS sequence"/>
</dbReference>
<dbReference type="EMBL" id="JACEIO010000024">
    <property type="protein sequence ID" value="MBA4537605.1"/>
    <property type="molecule type" value="Genomic_DNA"/>
</dbReference>
<comment type="similarity">
    <text evidence="1">Belongs to the UPF0749 family.</text>
</comment>
<organism evidence="4 5">
    <name type="scientific">Bacillus aquiflavi</name>
    <dbReference type="NCBI Taxonomy" id="2672567"/>
    <lineage>
        <taxon>Bacteria</taxon>
        <taxon>Bacillati</taxon>
        <taxon>Bacillota</taxon>
        <taxon>Bacilli</taxon>
        <taxon>Bacillales</taxon>
        <taxon>Bacillaceae</taxon>
        <taxon>Bacillus</taxon>
    </lineage>
</organism>
<keyword evidence="5" id="KW-1185">Reference proteome</keyword>
<evidence type="ECO:0000313" key="6">
    <source>
        <dbReference type="Proteomes" id="UP000570010"/>
    </source>
</evidence>
<dbReference type="EMBL" id="JAAIWN010000022">
    <property type="protein sequence ID" value="NEY81862.1"/>
    <property type="molecule type" value="Genomic_DNA"/>
</dbReference>
<protein>
    <submittedName>
        <fullName evidence="4">DUF881 domain-containing protein</fullName>
    </submittedName>
</protein>
<sequence length="235" mass="27162">MIIIAVVIGFMIAIQFQTVKKPVIRDTRDMWELREDLLKEKELQAKLIREIRSNEEKLAKYETERKQSREQALRETLEELKKEAGLTEVTGHGIILTIEPIFDQLPLGAPPVTISPEIFKRLINELNMYNAKYISVQEQRIINTTVIRDINGETKIDGYSLNNLPIEIKVIVENHQIAKKLYNRMQVSKSVEDLFIDNLQVNISNPQTNITIPAYQETIRIRDMEPVKHDKGGNS</sequence>
<dbReference type="Pfam" id="PF05949">
    <property type="entry name" value="DUF881"/>
    <property type="match status" value="1"/>
</dbReference>
<feature type="coiled-coil region" evidence="2">
    <location>
        <begin position="44"/>
        <end position="83"/>
    </location>
</feature>
<accession>A0A6B3VY46</accession>